<comment type="similarity">
    <text evidence="2 9">Belongs to the CRISPR-associated endoribonuclease Cas2 protein family.</text>
</comment>
<keyword evidence="8 9" id="KW-0051">Antiviral defense</keyword>
<evidence type="ECO:0000256" key="5">
    <source>
        <dbReference type="ARBA" id="ARBA00022759"/>
    </source>
</evidence>
<dbReference type="GO" id="GO:0046872">
    <property type="term" value="F:metal ion binding"/>
    <property type="evidence" value="ECO:0007669"/>
    <property type="project" value="UniProtKB-UniRule"/>
</dbReference>
<keyword evidence="4 9" id="KW-0479">Metal-binding</keyword>
<dbReference type="InterPro" id="IPR021127">
    <property type="entry name" value="CRISPR_associated_Cas2"/>
</dbReference>
<feature type="binding site" evidence="9">
    <location>
        <position position="8"/>
    </location>
    <ligand>
        <name>Mg(2+)</name>
        <dbReference type="ChEBI" id="CHEBI:18420"/>
        <note>catalytic</note>
    </ligand>
</feature>
<keyword evidence="6 9" id="KW-0378">Hydrolase</keyword>
<comment type="caution">
    <text evidence="10">The sequence shown here is derived from an EMBL/GenBank/DDBJ whole genome shotgun (WGS) entry which is preliminary data.</text>
</comment>
<gene>
    <name evidence="9 10" type="primary">cas2</name>
    <name evidence="10" type="ORF">HXM94_07905</name>
</gene>
<evidence type="ECO:0000256" key="9">
    <source>
        <dbReference type="HAMAP-Rule" id="MF_01471"/>
    </source>
</evidence>
<sequence length="92" mass="10774">MYIILVYDIVLDEKGAKVWRDTFKTCKKYLSHVQNSVFEGELTKSQLFTLKKSLAKTIRKDRDSLIIFNSRDEKWLEKEILGIDNGATDNFI</sequence>
<evidence type="ECO:0000256" key="1">
    <source>
        <dbReference type="ARBA" id="ARBA00001946"/>
    </source>
</evidence>
<keyword evidence="5 9" id="KW-0255">Endonuclease</keyword>
<evidence type="ECO:0000256" key="8">
    <source>
        <dbReference type="ARBA" id="ARBA00023118"/>
    </source>
</evidence>
<dbReference type="GO" id="GO:0004521">
    <property type="term" value="F:RNA endonuclease activity"/>
    <property type="evidence" value="ECO:0007669"/>
    <property type="project" value="InterPro"/>
</dbReference>
<evidence type="ECO:0000256" key="7">
    <source>
        <dbReference type="ARBA" id="ARBA00022842"/>
    </source>
</evidence>
<dbReference type="RefSeq" id="WP_029948750.1">
    <property type="nucleotide sequence ID" value="NZ_JABZRE010000048.1"/>
</dbReference>
<dbReference type="AlphaFoldDB" id="A0A930E227"/>
<accession>A0A930E227</accession>
<dbReference type="InterPro" id="IPR019199">
    <property type="entry name" value="Virulence_VapD/CRISPR_Cas2"/>
</dbReference>
<keyword evidence="3 9" id="KW-0540">Nuclease</keyword>
<comment type="cofactor">
    <cofactor evidence="1 9">
        <name>Mg(2+)</name>
        <dbReference type="ChEBI" id="CHEBI:18420"/>
    </cofactor>
</comment>
<proteinExistence type="inferred from homology"/>
<evidence type="ECO:0000256" key="3">
    <source>
        <dbReference type="ARBA" id="ARBA00022722"/>
    </source>
</evidence>
<dbReference type="PANTHER" id="PTHR34405:SF1">
    <property type="entry name" value="CRISPR-ASSOCIATED ENDORIBONUCLEASE CAS2"/>
    <property type="match status" value="1"/>
</dbReference>
<reference evidence="10" key="1">
    <citation type="submission" date="2020-04" db="EMBL/GenBank/DDBJ databases">
        <title>Deep metagenomics examines the oral microbiome during advanced dental caries in children, revealing novel taxa and co-occurrences with host molecules.</title>
        <authorList>
            <person name="Baker J.L."/>
            <person name="Morton J.T."/>
            <person name="Dinis M."/>
            <person name="Alvarez R."/>
            <person name="Tran N.C."/>
            <person name="Knight R."/>
            <person name="Edlund A."/>
        </authorList>
    </citation>
    <scope>NUCLEOTIDE SEQUENCE</scope>
    <source>
        <strain evidence="10">JCVI_23_bin.11</strain>
    </source>
</reference>
<dbReference type="GO" id="GO:0043571">
    <property type="term" value="P:maintenance of CRISPR repeat elements"/>
    <property type="evidence" value="ECO:0007669"/>
    <property type="project" value="UniProtKB-UniRule"/>
</dbReference>
<evidence type="ECO:0000313" key="11">
    <source>
        <dbReference type="Proteomes" id="UP000758611"/>
    </source>
</evidence>
<dbReference type="EMBL" id="JABZRE010000048">
    <property type="protein sequence ID" value="MBF1307683.1"/>
    <property type="molecule type" value="Genomic_DNA"/>
</dbReference>
<organism evidence="10 11">
    <name type="scientific">Parvimonas micra</name>
    <dbReference type="NCBI Taxonomy" id="33033"/>
    <lineage>
        <taxon>Bacteria</taxon>
        <taxon>Bacillati</taxon>
        <taxon>Bacillota</taxon>
        <taxon>Tissierellia</taxon>
        <taxon>Tissierellales</taxon>
        <taxon>Peptoniphilaceae</taxon>
        <taxon>Parvimonas</taxon>
    </lineage>
</organism>
<dbReference type="EC" id="3.1.-.-" evidence="9"/>
<dbReference type="Proteomes" id="UP000758611">
    <property type="component" value="Unassembled WGS sequence"/>
</dbReference>
<dbReference type="GO" id="GO:0016787">
    <property type="term" value="F:hydrolase activity"/>
    <property type="evidence" value="ECO:0007669"/>
    <property type="project" value="UniProtKB-KW"/>
</dbReference>
<dbReference type="CDD" id="cd09725">
    <property type="entry name" value="Cas2_I_II_III"/>
    <property type="match status" value="1"/>
</dbReference>
<dbReference type="SUPFAM" id="SSF143430">
    <property type="entry name" value="TTP0101/SSO1404-like"/>
    <property type="match status" value="1"/>
</dbReference>
<evidence type="ECO:0000256" key="2">
    <source>
        <dbReference type="ARBA" id="ARBA00009959"/>
    </source>
</evidence>
<name>A0A930E227_9FIRM</name>
<protein>
    <recommendedName>
        <fullName evidence="9">CRISPR-associated endoribonuclease Cas2</fullName>
        <ecNumber evidence="9">3.1.-.-</ecNumber>
    </recommendedName>
</protein>
<keyword evidence="7 9" id="KW-0460">Magnesium</keyword>
<dbReference type="HAMAP" id="MF_01471">
    <property type="entry name" value="Cas2"/>
    <property type="match status" value="1"/>
</dbReference>
<evidence type="ECO:0000256" key="6">
    <source>
        <dbReference type="ARBA" id="ARBA00022801"/>
    </source>
</evidence>
<comment type="function">
    <text evidence="9">CRISPR (clustered regularly interspaced short palindromic repeat), is an adaptive immune system that provides protection against mobile genetic elements (viruses, transposable elements and conjugative plasmids). CRISPR clusters contain sequences complementary to antecedent mobile elements and target invading nucleic acids. CRISPR clusters are transcribed and processed into CRISPR RNA (crRNA). Functions as a ssRNA-specific endoribonuclease. Involved in the integration of spacer DNA into the CRISPR cassette.</text>
</comment>
<evidence type="ECO:0000313" key="10">
    <source>
        <dbReference type="EMBL" id="MBF1307683.1"/>
    </source>
</evidence>
<comment type="subunit">
    <text evidence="9">Homodimer, forms a heterotetramer with a Cas1 homodimer.</text>
</comment>
<dbReference type="NCBIfam" id="TIGR01573">
    <property type="entry name" value="cas2"/>
    <property type="match status" value="1"/>
</dbReference>
<dbReference type="GO" id="GO:0051607">
    <property type="term" value="P:defense response to virus"/>
    <property type="evidence" value="ECO:0007669"/>
    <property type="project" value="UniProtKB-UniRule"/>
</dbReference>
<dbReference type="Pfam" id="PF09827">
    <property type="entry name" value="CRISPR_Cas2"/>
    <property type="match status" value="1"/>
</dbReference>
<evidence type="ECO:0000256" key="4">
    <source>
        <dbReference type="ARBA" id="ARBA00022723"/>
    </source>
</evidence>
<dbReference type="Gene3D" id="3.30.70.240">
    <property type="match status" value="1"/>
</dbReference>
<dbReference type="PANTHER" id="PTHR34405">
    <property type="entry name" value="CRISPR-ASSOCIATED ENDORIBONUCLEASE CAS2"/>
    <property type="match status" value="1"/>
</dbReference>